<feature type="compositionally biased region" description="Basic and acidic residues" evidence="8">
    <location>
        <begin position="127"/>
        <end position="141"/>
    </location>
</feature>
<dbReference type="SUPFAM" id="SSF52540">
    <property type="entry name" value="P-loop containing nucleoside triphosphate hydrolases"/>
    <property type="match status" value="2"/>
</dbReference>
<evidence type="ECO:0000259" key="9">
    <source>
        <dbReference type="SMART" id="SM00382"/>
    </source>
</evidence>
<dbReference type="GO" id="GO:0003723">
    <property type="term" value="F:RNA binding"/>
    <property type="evidence" value="ECO:0007669"/>
    <property type="project" value="TreeGrafter"/>
</dbReference>
<dbReference type="GO" id="GO:0007031">
    <property type="term" value="P:peroxisome organization"/>
    <property type="evidence" value="ECO:0007669"/>
    <property type="project" value="UniProtKB-KW"/>
</dbReference>
<dbReference type="PANTHER" id="PTHR23077:SF171">
    <property type="entry name" value="NUCLEAR VALOSIN-CONTAINING PROTEIN-LIKE"/>
    <property type="match status" value="1"/>
</dbReference>
<evidence type="ECO:0000256" key="5">
    <source>
        <dbReference type="ARBA" id="ARBA00032509"/>
    </source>
</evidence>
<gene>
    <name evidence="10" type="ORF">NLU13_3430</name>
</gene>
<organism evidence="10 11">
    <name type="scientific">Sarocladium strictum</name>
    <name type="common">Black bundle disease fungus</name>
    <name type="synonym">Acremonium strictum</name>
    <dbReference type="NCBI Taxonomy" id="5046"/>
    <lineage>
        <taxon>Eukaryota</taxon>
        <taxon>Fungi</taxon>
        <taxon>Dikarya</taxon>
        <taxon>Ascomycota</taxon>
        <taxon>Pezizomycotina</taxon>
        <taxon>Sordariomycetes</taxon>
        <taxon>Hypocreomycetidae</taxon>
        <taxon>Hypocreales</taxon>
        <taxon>Sarocladiaceae</taxon>
        <taxon>Sarocladium</taxon>
    </lineage>
</organism>
<dbReference type="InterPro" id="IPR003959">
    <property type="entry name" value="ATPase_AAA_core"/>
</dbReference>
<evidence type="ECO:0000256" key="8">
    <source>
        <dbReference type="SAM" id="MobiDB-lite"/>
    </source>
</evidence>
<evidence type="ECO:0000256" key="4">
    <source>
        <dbReference type="ARBA" id="ARBA00022840"/>
    </source>
</evidence>
<feature type="domain" description="AAA+ ATPase" evidence="9">
    <location>
        <begin position="206"/>
        <end position="345"/>
    </location>
</feature>
<accession>A0AA39GM16</accession>
<dbReference type="InterPro" id="IPR003593">
    <property type="entry name" value="AAA+_ATPase"/>
</dbReference>
<reference evidence="10" key="1">
    <citation type="submission" date="2022-10" db="EMBL/GenBank/DDBJ databases">
        <title>Determination and structural analysis of whole genome sequence of Sarocladium strictum F4-1.</title>
        <authorList>
            <person name="Hu L."/>
            <person name="Jiang Y."/>
        </authorList>
    </citation>
    <scope>NUCLEOTIDE SEQUENCE</scope>
    <source>
        <strain evidence="10">F4-1</strain>
    </source>
</reference>
<comment type="caution">
    <text evidence="10">The sequence shown here is derived from an EMBL/GenBank/DDBJ whole genome shotgun (WGS) entry which is preliminary data.</text>
</comment>
<dbReference type="SMART" id="SM00382">
    <property type="entry name" value="AAA"/>
    <property type="match status" value="2"/>
</dbReference>
<evidence type="ECO:0000256" key="1">
    <source>
        <dbReference type="ARBA" id="ARBA00006914"/>
    </source>
</evidence>
<sequence>MGRPALHNPLARDIEVCMQKLEERDGTTFKTIGTAYDAIRKSNSSLARRKKRQLEDAIEEVLRFRKKMEEDSEDSEAAIDDTPPPKDERFLLNRQMTKLWRDERDEPKAPASTNGAEAPPPAKKRRIQEEDSKGKENKEGGAESAAAAEKTEKTQQKKLQKATRFQVQTFTEGPPLGGVDDILEQLIDMIPRMRRNKPNGLRPRRQTPGILLSGPRGVGKRSLVQKLAATLDVPLISIDACFNDLDRMEKSLNEAVEEATRLAPSFLFIEHLDKRMPGTGGSGHAGEGSWKAVDLFMKQMRRIQEQQDPDRPVTAIATTSTISDVEPMILGPGLFEETVQIRVPDIKAREDILRVLTADGYLDESVSLAELSKKTHGFVASDLAKLFTKTHNMVEARLFRSLDCQDSIPTDIVVESTLPDAAPSYSITTDDFDQVLKNFVPSLRQEGFTAIPNVMWDQVGALTNVRQKLHTSIIGPIKNPDMYNGFGLSPSAGVLLWGPPGCGKTLVAQAVANEAQASFILINGPELLNKYVGESERGVRDLFQRARSSTPCILFFDEIDSIIPRRDGAGTEASTRVVNTLLTEMDGVGDRSGIFVIGTTNRPDMIDEAMLRPGRLNERLLVDLPTEDERVDILRAIYRTKHAGATAEEMEPLEGIARDTRCTNFSGADLSGLHIEAAKHAVERYAAGGEGAVKRITKDDWEYALANTVASVPRPELYRTL</sequence>
<dbReference type="AlphaFoldDB" id="A0AA39GM16"/>
<comment type="catalytic activity">
    <reaction evidence="7">
        <text>ATP + H2O = ADP + phosphate + H(+)</text>
        <dbReference type="Rhea" id="RHEA:13065"/>
        <dbReference type="ChEBI" id="CHEBI:15377"/>
        <dbReference type="ChEBI" id="CHEBI:15378"/>
        <dbReference type="ChEBI" id="CHEBI:30616"/>
        <dbReference type="ChEBI" id="CHEBI:43474"/>
        <dbReference type="ChEBI" id="CHEBI:456216"/>
    </reaction>
    <physiologicalReaction direction="left-to-right" evidence="7">
        <dbReference type="Rhea" id="RHEA:13066"/>
    </physiologicalReaction>
</comment>
<dbReference type="GO" id="GO:0005634">
    <property type="term" value="C:nucleus"/>
    <property type="evidence" value="ECO:0007669"/>
    <property type="project" value="TreeGrafter"/>
</dbReference>
<dbReference type="Gene3D" id="1.10.8.60">
    <property type="match status" value="2"/>
</dbReference>
<name>A0AA39GM16_SARSR</name>
<protein>
    <recommendedName>
        <fullName evidence="6">Peroxisomal ATPase PEX1</fullName>
    </recommendedName>
    <alternativeName>
        <fullName evidence="5">Peroxin-1</fullName>
    </alternativeName>
</protein>
<keyword evidence="11" id="KW-1185">Reference proteome</keyword>
<dbReference type="PANTHER" id="PTHR23077">
    <property type="entry name" value="AAA-FAMILY ATPASE"/>
    <property type="match status" value="1"/>
</dbReference>
<evidence type="ECO:0000256" key="6">
    <source>
        <dbReference type="ARBA" id="ARBA00034532"/>
    </source>
</evidence>
<evidence type="ECO:0000313" key="10">
    <source>
        <dbReference type="EMBL" id="KAK0389857.1"/>
    </source>
</evidence>
<feature type="compositionally biased region" description="Basic and acidic residues" evidence="8">
    <location>
        <begin position="99"/>
        <end position="108"/>
    </location>
</feature>
<keyword evidence="2" id="KW-0962">Peroxisome biogenesis</keyword>
<dbReference type="EMBL" id="JAPDFR010000002">
    <property type="protein sequence ID" value="KAK0389857.1"/>
    <property type="molecule type" value="Genomic_DNA"/>
</dbReference>
<evidence type="ECO:0000256" key="2">
    <source>
        <dbReference type="ARBA" id="ARBA00022593"/>
    </source>
</evidence>
<dbReference type="InterPro" id="IPR050168">
    <property type="entry name" value="AAA_ATPase_domain"/>
</dbReference>
<dbReference type="Pfam" id="PF00004">
    <property type="entry name" value="AAA"/>
    <property type="match status" value="2"/>
</dbReference>
<dbReference type="FunFam" id="3.40.50.300:FF:000149">
    <property type="entry name" value="Nuclear valosin-containing protein-like"/>
    <property type="match status" value="1"/>
</dbReference>
<feature type="compositionally biased region" description="Acidic residues" evidence="8">
    <location>
        <begin position="70"/>
        <end position="79"/>
    </location>
</feature>
<keyword evidence="3" id="KW-0547">Nucleotide-binding</keyword>
<dbReference type="InterPro" id="IPR027417">
    <property type="entry name" value="P-loop_NTPase"/>
</dbReference>
<dbReference type="GO" id="GO:0016887">
    <property type="term" value="F:ATP hydrolysis activity"/>
    <property type="evidence" value="ECO:0007669"/>
    <property type="project" value="InterPro"/>
</dbReference>
<proteinExistence type="inferred from homology"/>
<dbReference type="Gene3D" id="3.40.50.300">
    <property type="entry name" value="P-loop containing nucleotide triphosphate hydrolases"/>
    <property type="match status" value="2"/>
</dbReference>
<feature type="region of interest" description="Disordered" evidence="8">
    <location>
        <begin position="67"/>
        <end position="159"/>
    </location>
</feature>
<feature type="compositionally biased region" description="Basic residues" evidence="8">
    <location>
        <begin position="194"/>
        <end position="205"/>
    </location>
</feature>
<keyword evidence="4" id="KW-0067">ATP-binding</keyword>
<evidence type="ECO:0000313" key="11">
    <source>
        <dbReference type="Proteomes" id="UP001175261"/>
    </source>
</evidence>
<dbReference type="Proteomes" id="UP001175261">
    <property type="component" value="Unassembled WGS sequence"/>
</dbReference>
<comment type="similarity">
    <text evidence="1">Belongs to the AAA ATPase family.</text>
</comment>
<evidence type="ECO:0000256" key="7">
    <source>
        <dbReference type="ARBA" id="ARBA00048778"/>
    </source>
</evidence>
<feature type="domain" description="AAA+ ATPase" evidence="9">
    <location>
        <begin position="490"/>
        <end position="626"/>
    </location>
</feature>
<dbReference type="GO" id="GO:1990275">
    <property type="term" value="F:preribosome binding"/>
    <property type="evidence" value="ECO:0007669"/>
    <property type="project" value="TreeGrafter"/>
</dbReference>
<dbReference type="GO" id="GO:0005524">
    <property type="term" value="F:ATP binding"/>
    <property type="evidence" value="ECO:0007669"/>
    <property type="project" value="UniProtKB-KW"/>
</dbReference>
<evidence type="ECO:0000256" key="3">
    <source>
        <dbReference type="ARBA" id="ARBA00022741"/>
    </source>
</evidence>
<dbReference type="GO" id="GO:0042254">
    <property type="term" value="P:ribosome biogenesis"/>
    <property type="evidence" value="ECO:0007669"/>
    <property type="project" value="TreeGrafter"/>
</dbReference>
<feature type="region of interest" description="Disordered" evidence="8">
    <location>
        <begin position="194"/>
        <end position="216"/>
    </location>
</feature>